<gene>
    <name evidence="5" type="ORF">Dfulv_13680</name>
</gene>
<dbReference type="RefSeq" id="WP_259863298.1">
    <property type="nucleotide sequence ID" value="NZ_CP073720.1"/>
</dbReference>
<dbReference type="EMBL" id="CP073720">
    <property type="protein sequence ID" value="UWP85216.1"/>
    <property type="molecule type" value="Genomic_DNA"/>
</dbReference>
<sequence length="441" mass="47689">MTHLEGTTMQTDRYGQTVSTADPDAAAAYFEAVDQYLALDGSAADGFARAVELDPGLAVAHLGLGLSLASAGRDTEARDAFTAAVRLRREGADRLDPREAHQIDLVTAPPAHLAAFAEHLDRHPGDLLVLGFAAGLLSTRRIAAGTGREGVLDLAARSSAVFPDDWALAGICSLELEEAWQFAAAETAAELSLRDRPDNRAACHGYVHVLHETGRIAQAESFLEGWFDTRHPRSPLQTHLRWHHALVALERDDAELGLHRYHAAIDPQVSSQRTTLVDSAAVLWRLRIDGHGDLPWSPVAELARTQVHGPRSGLFDVHAALALAVADHATLHTLRAAWRAETTRPNRDVIVAVLDGVAAHGEGRFDAAAQHIGGVLAAVSLVGGSRLQQDIVVDTLCDALARSGDPGRAADILEDRKRRRRSQRDERWIAELRRQAAAAQR</sequence>
<comment type="similarity">
    <text evidence="1">Belongs to the TTC38 family.</text>
</comment>
<dbReference type="PANTHER" id="PTHR16263:SF4">
    <property type="entry name" value="TETRATRICOPEPTIDE REPEAT PROTEIN 38"/>
    <property type="match status" value="1"/>
</dbReference>
<reference evidence="5" key="1">
    <citation type="submission" date="2021-04" db="EMBL/GenBank/DDBJ databases">
        <authorList>
            <person name="Hartkoorn R.C."/>
            <person name="Beaudoing E."/>
            <person name="Hot D."/>
        </authorList>
    </citation>
    <scope>NUCLEOTIDE SEQUENCE</scope>
    <source>
        <strain evidence="5">NRRL B-16292</strain>
    </source>
</reference>
<dbReference type="Gene3D" id="1.25.40.10">
    <property type="entry name" value="Tetratricopeptide repeat domain"/>
    <property type="match status" value="1"/>
</dbReference>
<protein>
    <recommendedName>
        <fullName evidence="2">Tetratricopeptide repeat protein 38</fullName>
    </recommendedName>
</protein>
<evidence type="ECO:0000256" key="3">
    <source>
        <dbReference type="ARBA" id="ARBA00022737"/>
    </source>
</evidence>
<proteinExistence type="inferred from homology"/>
<evidence type="ECO:0000313" key="5">
    <source>
        <dbReference type="EMBL" id="UWP85216.1"/>
    </source>
</evidence>
<evidence type="ECO:0000256" key="2">
    <source>
        <dbReference type="ARBA" id="ARBA00019992"/>
    </source>
</evidence>
<reference evidence="5" key="2">
    <citation type="submission" date="2022-09" db="EMBL/GenBank/DDBJ databases">
        <title>Biosynthetic gene clusters of Dactylosporangioum fulvum.</title>
        <authorList>
            <person name="Caradec T."/>
        </authorList>
    </citation>
    <scope>NUCLEOTIDE SEQUENCE</scope>
    <source>
        <strain evidence="5">NRRL B-16292</strain>
    </source>
</reference>
<dbReference type="SUPFAM" id="SSF48452">
    <property type="entry name" value="TPR-like"/>
    <property type="match status" value="1"/>
</dbReference>
<evidence type="ECO:0000256" key="1">
    <source>
        <dbReference type="ARBA" id="ARBA00005857"/>
    </source>
</evidence>
<dbReference type="InterPro" id="IPR033891">
    <property type="entry name" value="TTC38"/>
</dbReference>
<organism evidence="5 6">
    <name type="scientific">Dactylosporangium fulvum</name>
    <dbReference type="NCBI Taxonomy" id="53359"/>
    <lineage>
        <taxon>Bacteria</taxon>
        <taxon>Bacillati</taxon>
        <taxon>Actinomycetota</taxon>
        <taxon>Actinomycetes</taxon>
        <taxon>Micromonosporales</taxon>
        <taxon>Micromonosporaceae</taxon>
        <taxon>Dactylosporangium</taxon>
    </lineage>
</organism>
<dbReference type="Proteomes" id="UP001059617">
    <property type="component" value="Chromosome"/>
</dbReference>
<evidence type="ECO:0000256" key="4">
    <source>
        <dbReference type="ARBA" id="ARBA00022803"/>
    </source>
</evidence>
<keyword evidence="4" id="KW-0802">TPR repeat</keyword>
<evidence type="ECO:0000313" key="6">
    <source>
        <dbReference type="Proteomes" id="UP001059617"/>
    </source>
</evidence>
<dbReference type="PANTHER" id="PTHR16263">
    <property type="entry name" value="TETRATRICOPEPTIDE REPEAT PROTEIN 38"/>
    <property type="match status" value="1"/>
</dbReference>
<name>A0ABY5W7Z8_9ACTN</name>
<accession>A0ABY5W7Z8</accession>
<dbReference type="InterPro" id="IPR011990">
    <property type="entry name" value="TPR-like_helical_dom_sf"/>
</dbReference>
<keyword evidence="6" id="KW-1185">Reference proteome</keyword>
<keyword evidence="3" id="KW-0677">Repeat</keyword>